<keyword evidence="2" id="KW-0378">Hydrolase</keyword>
<dbReference type="PRINTS" id="PR00834">
    <property type="entry name" value="PROTEASES2C"/>
</dbReference>
<dbReference type="InterPro" id="IPR001478">
    <property type="entry name" value="PDZ"/>
</dbReference>
<dbReference type="InterPro" id="IPR001940">
    <property type="entry name" value="Peptidase_S1C"/>
</dbReference>
<evidence type="ECO:0000259" key="3">
    <source>
        <dbReference type="PROSITE" id="PS50106"/>
    </source>
</evidence>
<gene>
    <name evidence="4" type="ORF">AVDCRST_MAG01-01-2408</name>
</gene>
<feature type="domain" description="PDZ" evidence="3">
    <location>
        <begin position="251"/>
        <end position="336"/>
    </location>
</feature>
<dbReference type="Gene3D" id="2.40.10.120">
    <property type="match status" value="1"/>
</dbReference>
<dbReference type="PANTHER" id="PTHR43343:SF3">
    <property type="entry name" value="PROTEASE DO-LIKE 8, CHLOROPLASTIC"/>
    <property type="match status" value="1"/>
</dbReference>
<proteinExistence type="predicted"/>
<dbReference type="GO" id="GO:0004252">
    <property type="term" value="F:serine-type endopeptidase activity"/>
    <property type="evidence" value="ECO:0007669"/>
    <property type="project" value="InterPro"/>
</dbReference>
<reference evidence="4" key="1">
    <citation type="submission" date="2020-02" db="EMBL/GenBank/DDBJ databases">
        <authorList>
            <person name="Meier V. D."/>
        </authorList>
    </citation>
    <scope>NUCLEOTIDE SEQUENCE</scope>
    <source>
        <strain evidence="4">AVDCRST_MAG01</strain>
    </source>
</reference>
<dbReference type="GO" id="GO:0006508">
    <property type="term" value="P:proteolysis"/>
    <property type="evidence" value="ECO:0007669"/>
    <property type="project" value="UniProtKB-KW"/>
</dbReference>
<evidence type="ECO:0000256" key="1">
    <source>
        <dbReference type="ARBA" id="ARBA00022670"/>
    </source>
</evidence>
<dbReference type="Gene3D" id="2.30.42.10">
    <property type="match status" value="1"/>
</dbReference>
<dbReference type="Pfam" id="PF13180">
    <property type="entry name" value="PDZ_2"/>
    <property type="match status" value="1"/>
</dbReference>
<dbReference type="SUPFAM" id="SSF50156">
    <property type="entry name" value="PDZ domain-like"/>
    <property type="match status" value="1"/>
</dbReference>
<protein>
    <submittedName>
        <fullName evidence="4">Periplasmic serine proteinase</fullName>
    </submittedName>
</protein>
<dbReference type="AlphaFoldDB" id="A0A6J4PV01"/>
<dbReference type="PANTHER" id="PTHR43343">
    <property type="entry name" value="PEPTIDASE S12"/>
    <property type="match status" value="1"/>
</dbReference>
<evidence type="ECO:0000256" key="2">
    <source>
        <dbReference type="ARBA" id="ARBA00022801"/>
    </source>
</evidence>
<dbReference type="PROSITE" id="PS50106">
    <property type="entry name" value="PDZ"/>
    <property type="match status" value="1"/>
</dbReference>
<dbReference type="EMBL" id="CADCUW010000329">
    <property type="protein sequence ID" value="CAA9422996.1"/>
    <property type="molecule type" value="Genomic_DNA"/>
</dbReference>
<dbReference type="SMART" id="SM00228">
    <property type="entry name" value="PDZ"/>
    <property type="match status" value="1"/>
</dbReference>
<dbReference type="InterPro" id="IPR051201">
    <property type="entry name" value="Chloro_Bact_Ser_Proteases"/>
</dbReference>
<keyword evidence="1" id="KW-0645">Protease</keyword>
<dbReference type="InterPro" id="IPR009003">
    <property type="entry name" value="Peptidase_S1_PA"/>
</dbReference>
<accession>A0A6J4PV01</accession>
<dbReference type="Pfam" id="PF13365">
    <property type="entry name" value="Trypsin_2"/>
    <property type="match status" value="1"/>
</dbReference>
<evidence type="ECO:0000313" key="4">
    <source>
        <dbReference type="EMBL" id="CAA9422996.1"/>
    </source>
</evidence>
<organism evidence="4">
    <name type="scientific">uncultured Rubrobacteraceae bacterium</name>
    <dbReference type="NCBI Taxonomy" id="349277"/>
    <lineage>
        <taxon>Bacteria</taxon>
        <taxon>Bacillati</taxon>
        <taxon>Actinomycetota</taxon>
        <taxon>Rubrobacteria</taxon>
        <taxon>Rubrobacterales</taxon>
        <taxon>Rubrobacteraceae</taxon>
        <taxon>environmental samples</taxon>
    </lineage>
</organism>
<dbReference type="SUPFAM" id="SSF50494">
    <property type="entry name" value="Trypsin-like serine proteases"/>
    <property type="match status" value="1"/>
</dbReference>
<dbReference type="InterPro" id="IPR036034">
    <property type="entry name" value="PDZ_sf"/>
</dbReference>
<sequence>MTPTWPFFRVARTRRRGRNYGMEIFENLSASSRLERPALDAYSRAVRDVTETLEPAVISLGLPDGRGGGSGVVLGTDGTTATAVTNSHVVRGLGNAAGSAGGRRGDGGEMRVTFSDGTSVPAEVLGDDPPSDLGVVRFTPEQEPTVAALGEAENLVVGQLVVAIGSPLGFQSTVTAGVVSALGRSIRGQEGRPIENVIQTDAAINPGNSGGPLAEVSGRVVGINTAIIGGAQGIGFAVPVSGAFRRVVFSLVTEGRVRRARLGVVVATQPARGGVGGGAGVREVPPNGPARRAGVRSGDVIVGLGGQPIRSNSDLLALLDESAIGRDMELKVLRRGKKLALNVRPREQE</sequence>
<name>A0A6J4PV01_9ACTN</name>